<evidence type="ECO:0000259" key="6">
    <source>
        <dbReference type="PROSITE" id="PS50075"/>
    </source>
</evidence>
<dbReference type="Proteomes" id="UP000287224">
    <property type="component" value="Unassembled WGS sequence"/>
</dbReference>
<feature type="region of interest" description="Disordered" evidence="5">
    <location>
        <begin position="3894"/>
        <end position="3919"/>
    </location>
</feature>
<accession>A0A401ZKM9</accession>
<keyword evidence="8" id="KW-1185">Reference proteome</keyword>
<dbReference type="InterPro" id="IPR006162">
    <property type="entry name" value="Ppantetheine_attach_site"/>
</dbReference>
<dbReference type="InterPro" id="IPR029058">
    <property type="entry name" value="AB_hydrolase_fold"/>
</dbReference>
<dbReference type="Pfam" id="PF00668">
    <property type="entry name" value="Condensation"/>
    <property type="match status" value="4"/>
</dbReference>
<dbReference type="Gene3D" id="3.30.300.30">
    <property type="match status" value="4"/>
</dbReference>
<evidence type="ECO:0000256" key="5">
    <source>
        <dbReference type="SAM" id="MobiDB-lite"/>
    </source>
</evidence>
<dbReference type="SUPFAM" id="SSF52777">
    <property type="entry name" value="CoA-dependent acyltransferases"/>
    <property type="match status" value="8"/>
</dbReference>
<dbReference type="OrthoDB" id="138057at2"/>
<dbReference type="FunFam" id="3.40.50.12780:FF:000012">
    <property type="entry name" value="Non-ribosomal peptide synthetase"/>
    <property type="match status" value="2"/>
</dbReference>
<dbReference type="PANTHER" id="PTHR45527:SF1">
    <property type="entry name" value="FATTY ACID SYNTHASE"/>
    <property type="match status" value="1"/>
</dbReference>
<feature type="region of interest" description="Disordered" evidence="5">
    <location>
        <begin position="997"/>
        <end position="1020"/>
    </location>
</feature>
<dbReference type="InterPro" id="IPR036736">
    <property type="entry name" value="ACP-like_sf"/>
</dbReference>
<dbReference type="Gene3D" id="1.10.1200.10">
    <property type="entry name" value="ACP-like"/>
    <property type="match status" value="3"/>
</dbReference>
<keyword evidence="4" id="KW-0597">Phosphoprotein</keyword>
<dbReference type="Gene3D" id="2.30.38.10">
    <property type="entry name" value="Luciferase, Domain 3"/>
    <property type="match status" value="2"/>
</dbReference>
<dbReference type="Gene3D" id="3.40.50.12780">
    <property type="entry name" value="N-terminal domain of ligase-like"/>
    <property type="match status" value="1"/>
</dbReference>
<dbReference type="InterPro" id="IPR010071">
    <property type="entry name" value="AA_adenyl_dom"/>
</dbReference>
<evidence type="ECO:0000256" key="4">
    <source>
        <dbReference type="ARBA" id="ARBA00022553"/>
    </source>
</evidence>
<dbReference type="PROSITE" id="PS00012">
    <property type="entry name" value="PHOSPHOPANTETHEINE"/>
    <property type="match status" value="3"/>
</dbReference>
<dbReference type="Gene3D" id="3.40.50.980">
    <property type="match status" value="4"/>
</dbReference>
<comment type="similarity">
    <text evidence="2">Belongs to the ATP-dependent AMP-binding enzyme family.</text>
</comment>
<dbReference type="NCBIfam" id="NF003417">
    <property type="entry name" value="PRK04813.1"/>
    <property type="match status" value="4"/>
</dbReference>
<dbReference type="GO" id="GO:0009239">
    <property type="term" value="P:enterobactin biosynthetic process"/>
    <property type="evidence" value="ECO:0007669"/>
    <property type="project" value="TreeGrafter"/>
</dbReference>
<dbReference type="FunFam" id="2.30.38.10:FF:000001">
    <property type="entry name" value="Non-ribosomal peptide synthetase PvdI"/>
    <property type="match status" value="2"/>
</dbReference>
<dbReference type="GO" id="GO:0008610">
    <property type="term" value="P:lipid biosynthetic process"/>
    <property type="evidence" value="ECO:0007669"/>
    <property type="project" value="UniProtKB-ARBA"/>
</dbReference>
<reference evidence="8" key="1">
    <citation type="submission" date="2018-12" db="EMBL/GenBank/DDBJ databases">
        <title>Tengunoibacter tsumagoiensis gen. nov., sp. nov., Dictyobacter kobayashii sp. nov., D. alpinus sp. nov., and D. joshuensis sp. nov. and description of Dictyobacteraceae fam. nov. within the order Ktedonobacterales isolated from Tengu-no-mugimeshi.</title>
        <authorList>
            <person name="Wang C.M."/>
            <person name="Zheng Y."/>
            <person name="Sakai Y."/>
            <person name="Toyoda A."/>
            <person name="Minakuchi Y."/>
            <person name="Abe K."/>
            <person name="Yokota A."/>
            <person name="Yabe S."/>
        </authorList>
    </citation>
    <scope>NUCLEOTIDE SEQUENCE [LARGE SCALE GENOMIC DNA]</scope>
    <source>
        <strain evidence="8">S-27</strain>
    </source>
</reference>
<dbReference type="Gene3D" id="3.30.559.30">
    <property type="entry name" value="Nonribosomal peptide synthetase, condensation domain"/>
    <property type="match status" value="4"/>
</dbReference>
<dbReference type="Pfam" id="PF00550">
    <property type="entry name" value="PP-binding"/>
    <property type="match status" value="4"/>
</dbReference>
<evidence type="ECO:0000256" key="2">
    <source>
        <dbReference type="ARBA" id="ARBA00006432"/>
    </source>
</evidence>
<dbReference type="GO" id="GO:0072330">
    <property type="term" value="P:monocarboxylic acid biosynthetic process"/>
    <property type="evidence" value="ECO:0007669"/>
    <property type="project" value="UniProtKB-ARBA"/>
</dbReference>
<dbReference type="InterPro" id="IPR023213">
    <property type="entry name" value="CAT-like_dom_sf"/>
</dbReference>
<feature type="domain" description="Carrier" evidence="6">
    <location>
        <begin position="2091"/>
        <end position="2166"/>
    </location>
</feature>
<dbReference type="InterPro" id="IPR000873">
    <property type="entry name" value="AMP-dep_synth/lig_dom"/>
</dbReference>
<keyword evidence="3" id="KW-0596">Phosphopantetheine</keyword>
<dbReference type="EMBL" id="BIFQ01000001">
    <property type="protein sequence ID" value="GCE07388.1"/>
    <property type="molecule type" value="Genomic_DNA"/>
</dbReference>
<comment type="cofactor">
    <cofactor evidence="1">
        <name>pantetheine 4'-phosphate</name>
        <dbReference type="ChEBI" id="CHEBI:47942"/>
    </cofactor>
</comment>
<proteinExistence type="inferred from homology"/>
<dbReference type="InterPro" id="IPR045851">
    <property type="entry name" value="AMP-bd_C_sf"/>
</dbReference>
<feature type="domain" description="Carrier" evidence="6">
    <location>
        <begin position="3915"/>
        <end position="3989"/>
    </location>
</feature>
<dbReference type="FunFam" id="1.10.1200.10:FF:000005">
    <property type="entry name" value="Nonribosomal peptide synthetase 1"/>
    <property type="match status" value="1"/>
</dbReference>
<dbReference type="SUPFAM" id="SSF56801">
    <property type="entry name" value="Acetyl-CoA synthetase-like"/>
    <property type="match status" value="4"/>
</dbReference>
<dbReference type="Pfam" id="PF13193">
    <property type="entry name" value="AMP-binding_C"/>
    <property type="match status" value="3"/>
</dbReference>
<dbReference type="InterPro" id="IPR020806">
    <property type="entry name" value="PKS_PP-bd"/>
</dbReference>
<dbReference type="PANTHER" id="PTHR45527">
    <property type="entry name" value="NONRIBOSOMAL PEPTIDE SYNTHETASE"/>
    <property type="match status" value="1"/>
</dbReference>
<dbReference type="CDD" id="cd12117">
    <property type="entry name" value="A_NRPS_Srf_like"/>
    <property type="match status" value="1"/>
</dbReference>
<dbReference type="InterPro" id="IPR009081">
    <property type="entry name" value="PP-bd_ACP"/>
</dbReference>
<comment type="caution">
    <text evidence="7">The sequence shown here is derived from an EMBL/GenBank/DDBJ whole genome shotgun (WGS) entry which is preliminary data.</text>
</comment>
<dbReference type="PROSITE" id="PS00455">
    <property type="entry name" value="AMP_BINDING"/>
    <property type="match status" value="3"/>
</dbReference>
<dbReference type="GO" id="GO:0047527">
    <property type="term" value="F:2,3-dihydroxybenzoate-serine ligase activity"/>
    <property type="evidence" value="ECO:0007669"/>
    <property type="project" value="TreeGrafter"/>
</dbReference>
<dbReference type="InterPro" id="IPR025110">
    <property type="entry name" value="AMP-bd_C"/>
</dbReference>
<dbReference type="PROSITE" id="PS50075">
    <property type="entry name" value="CARRIER"/>
    <property type="match status" value="4"/>
</dbReference>
<dbReference type="GO" id="GO:0043041">
    <property type="term" value="P:amino acid activation for nonribosomal peptide biosynthetic process"/>
    <property type="evidence" value="ECO:0007669"/>
    <property type="project" value="TreeGrafter"/>
</dbReference>
<dbReference type="FunFam" id="1.10.1200.10:FF:000016">
    <property type="entry name" value="Non-ribosomal peptide synthase"/>
    <property type="match status" value="2"/>
</dbReference>
<feature type="domain" description="Carrier" evidence="6">
    <location>
        <begin position="1019"/>
        <end position="1094"/>
    </location>
</feature>
<dbReference type="GO" id="GO:0005829">
    <property type="term" value="C:cytosol"/>
    <property type="evidence" value="ECO:0007669"/>
    <property type="project" value="TreeGrafter"/>
</dbReference>
<dbReference type="SUPFAM" id="SSF47336">
    <property type="entry name" value="ACP-like"/>
    <property type="match status" value="4"/>
</dbReference>
<dbReference type="GO" id="GO:0031177">
    <property type="term" value="F:phosphopantetheine binding"/>
    <property type="evidence" value="ECO:0007669"/>
    <property type="project" value="InterPro"/>
</dbReference>
<dbReference type="Gene3D" id="3.30.559.10">
    <property type="entry name" value="Chloramphenicol acetyltransferase-like domain"/>
    <property type="match status" value="4"/>
</dbReference>
<protein>
    <recommendedName>
        <fullName evidence="6">Carrier domain-containing protein</fullName>
    </recommendedName>
</protein>
<feature type="domain" description="Carrier" evidence="6">
    <location>
        <begin position="2833"/>
        <end position="2920"/>
    </location>
</feature>
<dbReference type="InterPro" id="IPR042099">
    <property type="entry name" value="ANL_N_sf"/>
</dbReference>
<evidence type="ECO:0000313" key="7">
    <source>
        <dbReference type="EMBL" id="GCE07388.1"/>
    </source>
</evidence>
<evidence type="ECO:0000313" key="8">
    <source>
        <dbReference type="Proteomes" id="UP000287224"/>
    </source>
</evidence>
<dbReference type="FunFam" id="3.30.559.10:FF:000012">
    <property type="entry name" value="Non-ribosomal peptide synthetase"/>
    <property type="match status" value="4"/>
</dbReference>
<dbReference type="InterPro" id="IPR001242">
    <property type="entry name" value="Condensation_dom"/>
</dbReference>
<evidence type="ECO:0000256" key="1">
    <source>
        <dbReference type="ARBA" id="ARBA00001957"/>
    </source>
</evidence>
<dbReference type="NCBIfam" id="TIGR01733">
    <property type="entry name" value="AA-adenyl-dom"/>
    <property type="match status" value="3"/>
</dbReference>
<organism evidence="7 8">
    <name type="scientific">Dictyobacter aurantiacus</name>
    <dbReference type="NCBI Taxonomy" id="1936993"/>
    <lineage>
        <taxon>Bacteria</taxon>
        <taxon>Bacillati</taxon>
        <taxon>Chloroflexota</taxon>
        <taxon>Ktedonobacteria</taxon>
        <taxon>Ktedonobacterales</taxon>
        <taxon>Dictyobacteraceae</taxon>
        <taxon>Dictyobacter</taxon>
    </lineage>
</organism>
<dbReference type="InterPro" id="IPR020845">
    <property type="entry name" value="AMP-binding_CS"/>
</dbReference>
<gene>
    <name evidence="7" type="ORF">KDAU_47170</name>
</gene>
<dbReference type="SMART" id="SM00823">
    <property type="entry name" value="PKS_PP"/>
    <property type="match status" value="4"/>
</dbReference>
<dbReference type="RefSeq" id="WP_126598607.1">
    <property type="nucleotide sequence ID" value="NZ_BIFQ01000001.1"/>
</dbReference>
<dbReference type="CDD" id="cd19531">
    <property type="entry name" value="LCL_NRPS-like"/>
    <property type="match status" value="4"/>
</dbReference>
<sequence length="4032" mass="451378">MTMEPNDYNQEQAFSEQQSELLALLLAEEGFSLSTRPPLTRGSYDAGEPIALAYEQEPLWFLAQLEPGNPFYNVPVMLRLDGPLQQEALRASLNALLARHESLRTSFHERAGQPFQAVEPELTLDLPLLDLSTRGGEARREALRLAVRREADTPFDLRRAPLVRARLVRCGPEEHYLLFTAHHLVFDGWSLGVFFRELKALYGALVAGEPPALPPLPIQYADYARWQRGWLQGEALAEELAFWRQEVDGAATFLDLPTTYPRTGAPGFQGASQEFAFSSELTEQLKALARQEDCTLYMLLLAGLEVLLSRYSCQEDFLLGTPMHTRRQEETEGLIGMLVNTLVVRADVRGEPSGRQLLRRVRERLLGVQSHADLPLEELVKALNPERAGSATPLVQVVFAWEDLPPEQQELGPGLSLHIEPWVSHSAKFELTVLAWETPDGIRGQLEYNTALHDGASMIRLIEHWRQLLHGLVSQPERPVQRLDLLTPQERQRQIVDWNQTRQEFPAERTVCGLIEEQARTHAQAPAVSDAQEALSYQELNERANRLAHYLREQGVGPEVRVGACLPRSVKLVVSLLAIWKAGGAYVPLDPGYPRERLTYMLSDAGAQLVLTGSQSQENLRESDVHVLYLDQMESELALYPTLDVEESGEASNLAYIVYTSGSTGAPKGVQVTQRNIMQLAYHPFYTPVAPGDRVGCASSVAFDALTFEVWATLAHGAHLICLDQDTILQPGALARALREQQVSNLFLTTALVNQVAQQEPGAFSLLRSLSFGGEAVEPRWIRAILRAGAPQRLVHMYGPAECTTYALFYHVDDVAEGDVTIPIGRPIGNTRAYVLDAYQQLVPPGVVGELYLGGEGVTRGYLNQPALTTERFVPDPWSDRPGARLYRTGDLVRAREDGALIFVGREDGQVKLRGNRIEVGEIESRLLRHPAVRAATVLLREDRPGEKRLVAYLVGQDEQRPTPAEIRAYAREQLPEYMLPSAVVWLEQLPLTPNGKVDKRALPAPGRESEEAVSEEQLPRPGREMELAAIWSQVLGVEQIGREANFFDLGGHSLLATQLISRVRDAFNIELPLRTLFEAPTLAAFAAQLGTSVAGDESQRSLIPRVAREGQLRPSFSQERFWFLNQLDPQSTAYNMPVAYRLSGQLRLDVLRRSLAEIIRRHESLRTTFVEEDGVLLQRISPQLELALPEIDLTGLPADEWEAEVQRRLTGEARQPFDLQHGPLLRATLLRLDTEEHVLFLNMHHIISDGWSLSVFSREFTELYRAYAQDRPSPLAELSVQYADYASWQRDLLRGQALDEQLSYWKEQLADRPPALELPIDYPRGATQNFEGAGRELLLPPELADRLKALSQRQDGTLFMTLLAAFAILLGRYSGQDDLLVGVPIAGRTRPEFEELVGLFLNTLVLRVRLEDAPTFTELLARVREATLGAYAHQDLPFEYLVEVLQPERHLNRNPLYEVMLNLVNLPQSDLSLPELRVSSVELSEPEAKLPITLYIYERQDGLLVQLVYQRALFSDQRMRLLLNQFQVLLEQIADEPGRVVDSYSLLTPASRHLIPDPTVVLPEPYCEPITNLIKVWASDPRDLVAVWQAGRQWSYRELIERADVIARTLVKLGIRRGDAVAIQGTRSFGLYATLVGTLMSGGVLLTLERSLPLRRQEIMAHEADARYLVRIDAHADEDLGELGTLGSFVVDSLSGMIVGESEEDLRAIELPEIMQDDAAYLVFTSGTTGVPKGVLGRHKSLSHFLSWQRSTFEMGPGDRCAQMALISFDMFWRDVFMPLVSGATLYLPEEYAELMPERILPWLAREGITSLHIVPTMAQSWLNDERFGMPLPAMRRVFFAGEPLPDRLVQRWRAVFGREGTILNLYGPAETTLAKSCYWVPEDDMLPGIQPAGWPLPEAQMLVMGRGGQLCGIGEPGEIVIRTPFRSLGYVNVSEENRRRFLKNPFRDDERDVLYRSGDRGRYALDGKLEILGRVDEQVKIRGVRVEPPEIEMALQQHPAIKTAVVRAYTEPGESEKRLAVYMVPLGERESTPTEPELRRFLRATLPEYMVPSAFIWLEELPLTRNGKLDWRALPVPEATVAASEHYSAPRTLIEEQVVGIWAQVLKRPLVGIHDNFFELGGHSLLGVQIISRLREACQVEVPLRALFEAQTVAALAERIEQLRAHEQSAQARAITRVDRRGELPLSFPQQRLWFLDQWEPNNPFFNVSRLVEIQGPLDVDLLKRCLNEIVRRHEALRTIIVARQGRPSQVILPELHLEVEVVDLEGLPEGERAAEKQRQAQQEARRPFDLSRGPLIRARLLRLGEVEHVLSLTVHHIVSDAWSLSVLLRELGILYDAWSEDERSQPLAELPVQYVDFTLWQSERLRDVLDGATLMERQLAYWREHLRGAPPMLSLPSDRPRPPLQTFRGAQYPFTVPDGLTAEIKELARREGVTLSMTMLAAFQTLLYRYTGQADLVIGSTNANRTHVEIENLIGCFFDIQALRTSLAGDPTFRELLGRVREVALGAYTNQDLPFGKIVEELQPERSLSYPPYFQVAFSLQHMPVMTLDLARIRLRLLDIDTGSARLDLMIFLWEHEQQMVGTIEYNTDLFDASTIGRFIAHYRRLLEGIVEQPEQCIGSLPLLPEEELSHLLGDWSCDGGAALSDQMRQRACQALQLSEEGELHAYVLDERMQLAPIGVPGMLFVGRQLAEGALYGSGELARYTAEGILERLGPLERQVELRGHRIRLGEIEAALQSHPGVRECAVVVREDEPGERELVAYVAPHQDLSRPTSGELEQYLAQRLPDYLLPSRFVRVATFQLDESGTIDYQALPRPEVEPEDTTVQSEGATRGAIEEQLIAIWTELLDPEEVALGTFGDPADGIGIHDDFFALGGHSLLVTQVMSRVQETFGVDLPLADFFESSTIAELAAQIEAAQLLAAGQRQAPPLLPVARTGPLALSFAQERLWFLQQLEEDSAAYVIMGPRRISGQLNIAALERSLGLLVERHESLRTVIVVDEDGHPGQFVLPQVRIELPLDDLSGLPEDEQQRRVQRVADEEMNTPFDLARGPLLRARLLRLGELSFVLLITVHHIASDGWSQGILYRELAAFYTAVCAGQQAQLPALPIQYADYAVWQRDWLRGEVMEAEVAYWREQLAGAPPVLELPTDRPRPPAQSFAGAIYSFSLSPELAAGVRALSQREDATLFMTLLAAFQVLLRYYSGQEDIVVGTPIANRTHIETEGLIGFFVNTLALRADLSGDPTFRELLGRVRQVALGAYTHQELPFEKLVEALQPERSLSHNPLFQVLFALQNMAVDALTLPGAVVEAQLLAVAVSKFDLSLYLSENVDGTMQGMVEYSTDLFEQASIERMVRHYQALLEQLVQEPGMRLSQARLLDAREREQIVAWNSTEVSFANEETHLARLFEEQAARTPEASALIYGDQRMSYRELDRRANQLAHALRARGVGPETRVGLCLEPTPELYVGLLGILKAGGVYVPLDPDYPTERLALMVADSGAPLVVTLSQLRGRLLEGAASFLCLDADREEIMSMAQEPPRVSIHPESLAYVIYTSGSTGRPKGVLATQRATLNRLHWMWRSYPFAADEICCQKTSLSFVDAVWEIFGPLLQGVPTVLISREQLREPRDLVETLSGQRVSRLVLVPSLLQGLLDLDERLGERLPALKLLSCSGEVLTLPLLRRFQQAFPGCTMLNLYGSSEVAADATCYEVPAGSAPATHVSIGRPIANLRVYILDQQMVLLPVGVAGELYIGGAGVARGYQGRADLTAERFLPDPFSSEPGGRLYRTGDRARYLPDGSIEYLGRSDQQIKLHGFRIELEEVAAALRRDGRLREVALQLWHDPAGEPRLVAYLVAGAEPPPTVQELRAGLQRQLPAYMLPALFVFLDQLPLLPNGKLNRQALPAPHPERQDPNDDDQQPQSPVEEALAAIWCEVLHLKHVGRRQSFFELGGDSILTIQVVTRALRQGLQLSARQIFQHQSIAELAAVVEHSDEFDEQEEAEEAQGEFPLADLNPGELGTLASLLGKMSNTEEPSR</sequence>
<dbReference type="GO" id="GO:0009366">
    <property type="term" value="C:enterobactin synthetase complex"/>
    <property type="evidence" value="ECO:0007669"/>
    <property type="project" value="TreeGrafter"/>
</dbReference>
<dbReference type="FunFam" id="3.40.50.980:FF:000001">
    <property type="entry name" value="Non-ribosomal peptide synthetase"/>
    <property type="match status" value="2"/>
</dbReference>
<dbReference type="CDD" id="cd05930">
    <property type="entry name" value="A_NRPS"/>
    <property type="match status" value="2"/>
</dbReference>
<dbReference type="Gene3D" id="3.40.50.1820">
    <property type="entry name" value="alpha/beta hydrolase"/>
    <property type="match status" value="1"/>
</dbReference>
<dbReference type="Pfam" id="PF00501">
    <property type="entry name" value="AMP-binding"/>
    <property type="match status" value="3"/>
</dbReference>
<evidence type="ECO:0000256" key="3">
    <source>
        <dbReference type="ARBA" id="ARBA00022450"/>
    </source>
</evidence>
<name>A0A401ZKM9_9CHLR</name>
<dbReference type="FunFam" id="3.30.300.30:FF:000010">
    <property type="entry name" value="Enterobactin synthetase component F"/>
    <property type="match status" value="1"/>
</dbReference>
<dbReference type="FunFam" id="3.30.300.30:FF:000015">
    <property type="entry name" value="Nonribosomal peptide synthase SidD"/>
    <property type="match status" value="1"/>
</dbReference>